<sequence>TYQAILTLNGMNESNSLIDPNKTLSYLKSHYVASSEDSNNFGGYLPDEVTTLASLFSTYYCIKAISLINETELNKDQTIAWVLNRQNVQDGGFVDNTEAYQQKFSSVISSYYAFETLKILNPTLSKLSQEIWMVEFNFWILGIVIIAIGLIIAIPLLIWKKRRI</sequence>
<dbReference type="InterPro" id="IPR008930">
    <property type="entry name" value="Terpenoid_cyclase/PrenylTrfase"/>
</dbReference>
<feature type="transmembrane region" description="Helical" evidence="2">
    <location>
        <begin position="136"/>
        <end position="159"/>
    </location>
</feature>
<dbReference type="AlphaFoldDB" id="X1BTE6"/>
<dbReference type="EMBL" id="BART01015437">
    <property type="protein sequence ID" value="GAG84427.1"/>
    <property type="molecule type" value="Genomic_DNA"/>
</dbReference>
<organism evidence="4">
    <name type="scientific">marine sediment metagenome</name>
    <dbReference type="NCBI Taxonomy" id="412755"/>
    <lineage>
        <taxon>unclassified sequences</taxon>
        <taxon>metagenomes</taxon>
        <taxon>ecological metagenomes</taxon>
    </lineage>
</organism>
<keyword evidence="2" id="KW-1133">Transmembrane helix</keyword>
<evidence type="ECO:0000259" key="3">
    <source>
        <dbReference type="Pfam" id="PF00432"/>
    </source>
</evidence>
<dbReference type="Pfam" id="PF00432">
    <property type="entry name" value="Prenyltrans"/>
    <property type="match status" value="1"/>
</dbReference>
<dbReference type="SUPFAM" id="SSF48239">
    <property type="entry name" value="Terpenoid cyclases/Protein prenyltransferases"/>
    <property type="match status" value="1"/>
</dbReference>
<keyword evidence="2" id="KW-0812">Transmembrane</keyword>
<dbReference type="InterPro" id="IPR001330">
    <property type="entry name" value="Prenyltrans"/>
</dbReference>
<protein>
    <recommendedName>
        <fullName evidence="3">Prenyltransferase alpha-alpha toroid domain-containing protein</fullName>
    </recommendedName>
</protein>
<accession>X1BTE6</accession>
<dbReference type="GO" id="GO:0003824">
    <property type="term" value="F:catalytic activity"/>
    <property type="evidence" value="ECO:0007669"/>
    <property type="project" value="InterPro"/>
</dbReference>
<comment type="caution">
    <text evidence="4">The sequence shown here is derived from an EMBL/GenBank/DDBJ whole genome shotgun (WGS) entry which is preliminary data.</text>
</comment>
<keyword evidence="1" id="KW-0677">Repeat</keyword>
<reference evidence="4" key="1">
    <citation type="journal article" date="2014" name="Front. Microbiol.">
        <title>High frequency of phylogenetically diverse reductive dehalogenase-homologous genes in deep subseafloor sedimentary metagenomes.</title>
        <authorList>
            <person name="Kawai M."/>
            <person name="Futagami T."/>
            <person name="Toyoda A."/>
            <person name="Takaki Y."/>
            <person name="Nishi S."/>
            <person name="Hori S."/>
            <person name="Arai W."/>
            <person name="Tsubouchi T."/>
            <person name="Morono Y."/>
            <person name="Uchiyama I."/>
            <person name="Ito T."/>
            <person name="Fujiyama A."/>
            <person name="Inagaki F."/>
            <person name="Takami H."/>
        </authorList>
    </citation>
    <scope>NUCLEOTIDE SEQUENCE</scope>
    <source>
        <strain evidence="4">Expedition CK06-06</strain>
    </source>
</reference>
<proteinExistence type="predicted"/>
<feature type="non-terminal residue" evidence="4">
    <location>
        <position position="1"/>
    </location>
</feature>
<keyword evidence="2" id="KW-0472">Membrane</keyword>
<name>X1BTE6_9ZZZZ</name>
<feature type="domain" description="Prenyltransferase alpha-alpha toroid" evidence="3">
    <location>
        <begin position="54"/>
        <end position="129"/>
    </location>
</feature>
<dbReference type="Gene3D" id="1.50.10.20">
    <property type="match status" value="1"/>
</dbReference>
<evidence type="ECO:0000256" key="2">
    <source>
        <dbReference type="SAM" id="Phobius"/>
    </source>
</evidence>
<gene>
    <name evidence="4" type="ORF">S01H4_29968</name>
</gene>
<evidence type="ECO:0000256" key="1">
    <source>
        <dbReference type="ARBA" id="ARBA00022737"/>
    </source>
</evidence>
<evidence type="ECO:0000313" key="4">
    <source>
        <dbReference type="EMBL" id="GAG84427.1"/>
    </source>
</evidence>